<comment type="caution">
    <text evidence="1">The sequence shown here is derived from an EMBL/GenBank/DDBJ whole genome shotgun (WGS) entry which is preliminary data.</text>
</comment>
<dbReference type="EMBL" id="LKEB01000072">
    <property type="protein sequence ID" value="ROV95282.1"/>
    <property type="molecule type" value="Genomic_DNA"/>
</dbReference>
<keyword evidence="2" id="KW-1185">Reference proteome</keyword>
<reference evidence="1 2" key="1">
    <citation type="submission" date="2015-09" db="EMBL/GenBank/DDBJ databases">
        <title>Host preference determinants of Valsa canker pathogens revealed by comparative genomics.</title>
        <authorList>
            <person name="Yin Z."/>
            <person name="Huang L."/>
        </authorList>
    </citation>
    <scope>NUCLEOTIDE SEQUENCE [LARGE SCALE GENOMIC DNA]</scope>
    <source>
        <strain evidence="1 2">SXYLt</strain>
    </source>
</reference>
<sequence>MPLRLPNVRLPPTSPSTELLTFATAGALALTPLYMALPGATERLAAATARWAPRWERNVGYLVAPAEGATRRIAPPVGRTVRSIDGRLPLGAVARGVDRRIRSGIDRAGGWGG</sequence>
<organism evidence="1 2">
    <name type="scientific">Cytospora leucostoma</name>
    <dbReference type="NCBI Taxonomy" id="1230097"/>
    <lineage>
        <taxon>Eukaryota</taxon>
        <taxon>Fungi</taxon>
        <taxon>Dikarya</taxon>
        <taxon>Ascomycota</taxon>
        <taxon>Pezizomycotina</taxon>
        <taxon>Sordariomycetes</taxon>
        <taxon>Sordariomycetidae</taxon>
        <taxon>Diaporthales</taxon>
        <taxon>Cytosporaceae</taxon>
        <taxon>Cytospora</taxon>
    </lineage>
</organism>
<dbReference type="OrthoDB" id="5194807at2759"/>
<dbReference type="Proteomes" id="UP000285146">
    <property type="component" value="Unassembled WGS sequence"/>
</dbReference>
<dbReference type="AlphaFoldDB" id="A0A423VW90"/>
<name>A0A423VW90_9PEZI</name>
<protein>
    <submittedName>
        <fullName evidence="1">Uncharacterized protein</fullName>
    </submittedName>
</protein>
<dbReference type="STRING" id="1230097.A0A423VW90"/>
<evidence type="ECO:0000313" key="1">
    <source>
        <dbReference type="EMBL" id="ROV95282.1"/>
    </source>
</evidence>
<evidence type="ECO:0000313" key="2">
    <source>
        <dbReference type="Proteomes" id="UP000285146"/>
    </source>
</evidence>
<proteinExistence type="predicted"/>
<accession>A0A423VW90</accession>
<dbReference type="InParanoid" id="A0A423VW90"/>
<gene>
    <name evidence="1" type="ORF">VPNG_08940</name>
</gene>